<accession>A0AAV7UCA7</accession>
<evidence type="ECO:0000313" key="1">
    <source>
        <dbReference type="EMBL" id="KAJ1185348.1"/>
    </source>
</evidence>
<comment type="caution">
    <text evidence="1">The sequence shown here is derived from an EMBL/GenBank/DDBJ whole genome shotgun (WGS) entry which is preliminary data.</text>
</comment>
<sequence length="103" mass="11362">MVSKHAGVLGSILGRLLRLEVELANLEWAHKKTAQQSLLGDVSARLKECVKSEHPGATLVALVCPRCEDCMVLVVQDQQGMSLCTTDHVADWFRCYLHLTSTT</sequence>
<gene>
    <name evidence="1" type="ORF">NDU88_002141</name>
</gene>
<name>A0AAV7UCA7_PLEWA</name>
<dbReference type="EMBL" id="JANPWB010000005">
    <property type="protein sequence ID" value="KAJ1185348.1"/>
    <property type="molecule type" value="Genomic_DNA"/>
</dbReference>
<dbReference type="AlphaFoldDB" id="A0AAV7UCA7"/>
<evidence type="ECO:0000313" key="2">
    <source>
        <dbReference type="Proteomes" id="UP001066276"/>
    </source>
</evidence>
<protein>
    <submittedName>
        <fullName evidence="1">Uncharacterized protein</fullName>
    </submittedName>
</protein>
<reference evidence="1" key="1">
    <citation type="journal article" date="2022" name="bioRxiv">
        <title>Sequencing and chromosome-scale assembly of the giantPleurodeles waltlgenome.</title>
        <authorList>
            <person name="Brown T."/>
            <person name="Elewa A."/>
            <person name="Iarovenko S."/>
            <person name="Subramanian E."/>
            <person name="Araus A.J."/>
            <person name="Petzold A."/>
            <person name="Susuki M."/>
            <person name="Suzuki K.-i.T."/>
            <person name="Hayashi T."/>
            <person name="Toyoda A."/>
            <person name="Oliveira C."/>
            <person name="Osipova E."/>
            <person name="Leigh N.D."/>
            <person name="Simon A."/>
            <person name="Yun M.H."/>
        </authorList>
    </citation>
    <scope>NUCLEOTIDE SEQUENCE</scope>
    <source>
        <strain evidence="1">20211129_DDA</strain>
        <tissue evidence="1">Liver</tissue>
    </source>
</reference>
<organism evidence="1 2">
    <name type="scientific">Pleurodeles waltl</name>
    <name type="common">Iberian ribbed newt</name>
    <dbReference type="NCBI Taxonomy" id="8319"/>
    <lineage>
        <taxon>Eukaryota</taxon>
        <taxon>Metazoa</taxon>
        <taxon>Chordata</taxon>
        <taxon>Craniata</taxon>
        <taxon>Vertebrata</taxon>
        <taxon>Euteleostomi</taxon>
        <taxon>Amphibia</taxon>
        <taxon>Batrachia</taxon>
        <taxon>Caudata</taxon>
        <taxon>Salamandroidea</taxon>
        <taxon>Salamandridae</taxon>
        <taxon>Pleurodelinae</taxon>
        <taxon>Pleurodeles</taxon>
    </lineage>
</organism>
<proteinExistence type="predicted"/>
<dbReference type="Proteomes" id="UP001066276">
    <property type="component" value="Chromosome 3_1"/>
</dbReference>
<keyword evidence="2" id="KW-1185">Reference proteome</keyword>